<dbReference type="RefSeq" id="WP_067433129.1">
    <property type="nucleotide sequence ID" value="NZ_LN907827.1"/>
</dbReference>
<proteinExistence type="predicted"/>
<protein>
    <recommendedName>
        <fullName evidence="3">Acetyltransferase</fullName>
    </recommendedName>
</protein>
<dbReference type="PANTHER" id="PTHR23416">
    <property type="entry name" value="SIALIC ACID SYNTHASE-RELATED"/>
    <property type="match status" value="1"/>
</dbReference>
<dbReference type="STRING" id="1619313.EM595_2775"/>
<dbReference type="InterPro" id="IPR001451">
    <property type="entry name" value="Hexapep"/>
</dbReference>
<dbReference type="PATRIC" id="fig|1619313.3.peg.2881"/>
<accession>A0A0U5L3H4</accession>
<evidence type="ECO:0000313" key="1">
    <source>
        <dbReference type="EMBL" id="CUU25006.1"/>
    </source>
</evidence>
<dbReference type="Pfam" id="PF00132">
    <property type="entry name" value="Hexapep"/>
    <property type="match status" value="1"/>
</dbReference>
<sequence length="267" mass="29854">MIIEDGAQLKDLKNNACLGTHPRMVNSTINFVGENNLLIFEDNITFTNSTISFKGDNAVIYLSSNCFSYEMNMVIFSHSAAYVGQNNYFNEKLNVIISEGQNFILGNQCMFSFDIWIRNSDAHLIYDATNMQRINPSKSIVIGDHVWIGQHAMILKGSVIHSGSIVGAMSVLAGKTVKSNCSWAGNPAKRIQENIFWSGESVHSWTEPMTQHYSILPHQNFVFENDGQAMDMVAFDRKLLQAASVQDKARLPLTLAANKNKNRFYGA</sequence>
<evidence type="ECO:0008006" key="3">
    <source>
        <dbReference type="Google" id="ProtNLM"/>
    </source>
</evidence>
<dbReference type="SUPFAM" id="SSF51161">
    <property type="entry name" value="Trimeric LpxA-like enzymes"/>
    <property type="match status" value="1"/>
</dbReference>
<dbReference type="CDD" id="cd04647">
    <property type="entry name" value="LbH_MAT_like"/>
    <property type="match status" value="1"/>
</dbReference>
<name>A0A0U5L3H4_9GAMM</name>
<dbReference type="AlphaFoldDB" id="A0A0U5L3H4"/>
<evidence type="ECO:0000313" key="2">
    <source>
        <dbReference type="Proteomes" id="UP000059419"/>
    </source>
</evidence>
<dbReference type="InterPro" id="IPR011004">
    <property type="entry name" value="Trimer_LpxA-like_sf"/>
</dbReference>
<dbReference type="KEGG" id="ege:EM595_2775"/>
<reference evidence="2" key="1">
    <citation type="submission" date="2015-11" db="EMBL/GenBank/DDBJ databases">
        <authorList>
            <person name="Blom J."/>
        </authorList>
    </citation>
    <scope>NUCLEOTIDE SEQUENCE [LARGE SCALE GENOMIC DNA]</scope>
</reference>
<dbReference type="OrthoDB" id="9815592at2"/>
<dbReference type="Proteomes" id="UP000059419">
    <property type="component" value="Chromosome 1"/>
</dbReference>
<organism evidence="1 2">
    <name type="scientific">Duffyella gerundensis</name>
    <dbReference type="NCBI Taxonomy" id="1619313"/>
    <lineage>
        <taxon>Bacteria</taxon>
        <taxon>Pseudomonadati</taxon>
        <taxon>Pseudomonadota</taxon>
        <taxon>Gammaproteobacteria</taxon>
        <taxon>Enterobacterales</taxon>
        <taxon>Erwiniaceae</taxon>
        <taxon>Duffyella</taxon>
    </lineage>
</organism>
<dbReference type="PANTHER" id="PTHR23416:SF78">
    <property type="entry name" value="LIPOPOLYSACCHARIDE BIOSYNTHESIS O-ACETYL TRANSFERASE WBBJ-RELATED"/>
    <property type="match status" value="1"/>
</dbReference>
<dbReference type="Gene3D" id="2.160.10.10">
    <property type="entry name" value="Hexapeptide repeat proteins"/>
    <property type="match status" value="1"/>
</dbReference>
<dbReference type="InterPro" id="IPR051159">
    <property type="entry name" value="Hexapeptide_acetyltransf"/>
</dbReference>
<gene>
    <name evidence="1" type="ORF">EM595_2775</name>
</gene>
<dbReference type="EMBL" id="LN907827">
    <property type="protein sequence ID" value="CUU25006.1"/>
    <property type="molecule type" value="Genomic_DNA"/>
</dbReference>
<keyword evidence="2" id="KW-1185">Reference proteome</keyword>